<protein>
    <recommendedName>
        <fullName evidence="10">3-isopropylmalate dehydratase small subunit</fullName>
        <ecNumber evidence="10">4.2.1.33</ecNumber>
    </recommendedName>
    <alternativeName>
        <fullName evidence="10">Alpha-IPM isomerase</fullName>
        <shortName evidence="10">IPMI</shortName>
    </alternativeName>
    <alternativeName>
        <fullName evidence="10">Isopropylmalate isomerase</fullName>
    </alternativeName>
</protein>
<dbReference type="CDD" id="cd01577">
    <property type="entry name" value="IPMI_Swivel"/>
    <property type="match status" value="1"/>
</dbReference>
<dbReference type="InterPro" id="IPR004431">
    <property type="entry name" value="3-IsopropMal_deHydase_ssu"/>
</dbReference>
<evidence type="ECO:0000256" key="4">
    <source>
        <dbReference type="ARBA" id="ARBA00009845"/>
    </source>
</evidence>
<dbReference type="PANTHER" id="PTHR43345">
    <property type="entry name" value="3-ISOPROPYLMALATE DEHYDRATASE SMALL SUBUNIT 2-RELATED-RELATED"/>
    <property type="match status" value="1"/>
</dbReference>
<dbReference type="Pfam" id="PF00694">
    <property type="entry name" value="Aconitase_C"/>
    <property type="match status" value="1"/>
</dbReference>
<comment type="function">
    <text evidence="2 10">Catalyzes the isomerization between 2-isopropylmalate and 3-isopropylmalate, via the formation of 2-isopropylmaleate.</text>
</comment>
<dbReference type="InterPro" id="IPR033940">
    <property type="entry name" value="IPMI_Swivel"/>
</dbReference>
<gene>
    <name evidence="10 12" type="primary">leuD</name>
    <name evidence="12" type="ORF">NBRC116591_02720</name>
</gene>
<proteinExistence type="inferred from homology"/>
<evidence type="ECO:0000256" key="7">
    <source>
        <dbReference type="ARBA" id="ARBA00022605"/>
    </source>
</evidence>
<keyword evidence="9 10" id="KW-0100">Branched-chain amino acid biosynthesis</keyword>
<dbReference type="SUPFAM" id="SSF52016">
    <property type="entry name" value="LeuD/IlvD-like"/>
    <property type="match status" value="1"/>
</dbReference>
<comment type="subunit">
    <text evidence="5 10">Heterodimer of LeuC and LeuD.</text>
</comment>
<dbReference type="NCBIfam" id="TIGR00171">
    <property type="entry name" value="leuD"/>
    <property type="match status" value="1"/>
</dbReference>
<dbReference type="InterPro" id="IPR000573">
    <property type="entry name" value="AconitaseA/IPMdHydase_ssu_swvl"/>
</dbReference>
<name>A0ABQ0A488_9GAMM</name>
<organism evidence="12 13">
    <name type="scientific">Sessilibacter corallicola</name>
    <dbReference type="NCBI Taxonomy" id="2904075"/>
    <lineage>
        <taxon>Bacteria</taxon>
        <taxon>Pseudomonadati</taxon>
        <taxon>Pseudomonadota</taxon>
        <taxon>Gammaproteobacteria</taxon>
        <taxon>Cellvibrionales</taxon>
        <taxon>Cellvibrionaceae</taxon>
        <taxon>Sessilibacter</taxon>
    </lineage>
</organism>
<evidence type="ECO:0000313" key="13">
    <source>
        <dbReference type="Proteomes" id="UP001465153"/>
    </source>
</evidence>
<reference evidence="12 13" key="1">
    <citation type="submission" date="2024-04" db="EMBL/GenBank/DDBJ databases">
        <title>Draft genome sequence of Sessilibacter corallicola NBRC 116591.</title>
        <authorList>
            <person name="Miyakawa T."/>
            <person name="Kusuya Y."/>
            <person name="Miura T."/>
        </authorList>
    </citation>
    <scope>NUCLEOTIDE SEQUENCE [LARGE SCALE GENOMIC DNA]</scope>
    <source>
        <strain evidence="12 13">KU-00831-HH</strain>
    </source>
</reference>
<comment type="pathway">
    <text evidence="3 10">Amino-acid biosynthesis; L-leucine biosynthesis; L-leucine from 3-methyl-2-oxobutanoate: step 2/4.</text>
</comment>
<keyword evidence="8 10" id="KW-0456">Lyase</keyword>
<comment type="catalytic activity">
    <reaction evidence="1 10">
        <text>(2R,3S)-3-isopropylmalate = (2S)-2-isopropylmalate</text>
        <dbReference type="Rhea" id="RHEA:32287"/>
        <dbReference type="ChEBI" id="CHEBI:1178"/>
        <dbReference type="ChEBI" id="CHEBI:35121"/>
        <dbReference type="EC" id="4.2.1.33"/>
    </reaction>
</comment>
<dbReference type="EMBL" id="BAABWN010000001">
    <property type="protein sequence ID" value="GAA6166462.1"/>
    <property type="molecule type" value="Genomic_DNA"/>
</dbReference>
<comment type="similarity">
    <text evidence="4 10">Belongs to the LeuD family. LeuD type 1 subfamily.</text>
</comment>
<evidence type="ECO:0000256" key="3">
    <source>
        <dbReference type="ARBA" id="ARBA00004729"/>
    </source>
</evidence>
<comment type="caution">
    <text evidence="12">The sequence shown here is derived from an EMBL/GenBank/DDBJ whole genome shotgun (WGS) entry which is preliminary data.</text>
</comment>
<evidence type="ECO:0000256" key="1">
    <source>
        <dbReference type="ARBA" id="ARBA00000491"/>
    </source>
</evidence>
<evidence type="ECO:0000256" key="8">
    <source>
        <dbReference type="ARBA" id="ARBA00023239"/>
    </source>
</evidence>
<evidence type="ECO:0000313" key="12">
    <source>
        <dbReference type="EMBL" id="GAA6166462.1"/>
    </source>
</evidence>
<evidence type="ECO:0000256" key="10">
    <source>
        <dbReference type="HAMAP-Rule" id="MF_01031"/>
    </source>
</evidence>
<keyword evidence="7 10" id="KW-0028">Amino-acid biosynthesis</keyword>
<dbReference type="EC" id="4.2.1.33" evidence="10"/>
<dbReference type="PANTHER" id="PTHR43345:SF5">
    <property type="entry name" value="3-ISOPROPYLMALATE DEHYDRATASE SMALL SUBUNIT"/>
    <property type="match status" value="1"/>
</dbReference>
<evidence type="ECO:0000256" key="6">
    <source>
        <dbReference type="ARBA" id="ARBA00022430"/>
    </source>
</evidence>
<dbReference type="Gene3D" id="3.20.19.10">
    <property type="entry name" value="Aconitase, domain 4"/>
    <property type="match status" value="1"/>
</dbReference>
<sequence>MKSFTTVNGLAAPMDRANVDTDMIIPKNFLKSIKRSGFGKNLFDELRYLDEGLPDQDCSGRPINTEFPLNFERYQGAQILLARENFGCGSSREHAPWALDDYGFRCVIAPSFADIFYNNSFKNGLLPLILSDEIVDQLFKEMYESEGYSLTVDLSEQTVTTPSGEAFSFEIDEFRKHCLLNGLDDIGLTLQQAEAIKTYEEKAKVSTPWVFDMIKSV</sequence>
<dbReference type="InterPro" id="IPR050075">
    <property type="entry name" value="LeuD"/>
</dbReference>
<feature type="domain" description="Aconitase A/isopropylmalate dehydratase small subunit swivel" evidence="11">
    <location>
        <begin position="1"/>
        <end position="132"/>
    </location>
</feature>
<keyword evidence="6 10" id="KW-0432">Leucine biosynthesis</keyword>
<keyword evidence="13" id="KW-1185">Reference proteome</keyword>
<dbReference type="InterPro" id="IPR015928">
    <property type="entry name" value="Aconitase/3IPM_dehydase_swvl"/>
</dbReference>
<dbReference type="RefSeq" id="WP_353301396.1">
    <property type="nucleotide sequence ID" value="NZ_BAABWN010000001.1"/>
</dbReference>
<dbReference type="HAMAP" id="MF_01031">
    <property type="entry name" value="LeuD_type1"/>
    <property type="match status" value="1"/>
</dbReference>
<evidence type="ECO:0000259" key="11">
    <source>
        <dbReference type="Pfam" id="PF00694"/>
    </source>
</evidence>
<accession>A0ABQ0A488</accession>
<dbReference type="Proteomes" id="UP001465153">
    <property type="component" value="Unassembled WGS sequence"/>
</dbReference>
<dbReference type="NCBIfam" id="NF002458">
    <property type="entry name" value="PRK01641.1"/>
    <property type="match status" value="1"/>
</dbReference>
<evidence type="ECO:0000256" key="5">
    <source>
        <dbReference type="ARBA" id="ARBA00011271"/>
    </source>
</evidence>
<evidence type="ECO:0000256" key="9">
    <source>
        <dbReference type="ARBA" id="ARBA00023304"/>
    </source>
</evidence>
<evidence type="ECO:0000256" key="2">
    <source>
        <dbReference type="ARBA" id="ARBA00002695"/>
    </source>
</evidence>